<evidence type="ECO:0008006" key="3">
    <source>
        <dbReference type="Google" id="ProtNLM"/>
    </source>
</evidence>
<comment type="caution">
    <text evidence="1">The sequence shown here is derived from an EMBL/GenBank/DDBJ whole genome shotgun (WGS) entry which is preliminary data.</text>
</comment>
<dbReference type="EMBL" id="JBHSWE010000001">
    <property type="protein sequence ID" value="MFC6672785.1"/>
    <property type="molecule type" value="Genomic_DNA"/>
</dbReference>
<evidence type="ECO:0000313" key="2">
    <source>
        <dbReference type="Proteomes" id="UP001596422"/>
    </source>
</evidence>
<evidence type="ECO:0000313" key="1">
    <source>
        <dbReference type="EMBL" id="MFC6672785.1"/>
    </source>
</evidence>
<sequence length="63" mass="7325">MSDDAYEYWAGQFGKAYESPAFMQTVADKGLMPFKMQGEEFDRYVKERVGYMRDLAREAGLIE</sequence>
<dbReference type="RefSeq" id="WP_379911204.1">
    <property type="nucleotide sequence ID" value="NZ_JBHSWE010000001.1"/>
</dbReference>
<dbReference type="Proteomes" id="UP001596422">
    <property type="component" value="Unassembled WGS sequence"/>
</dbReference>
<accession>A0ABW2A5H0</accession>
<organism evidence="1 2">
    <name type="scientific">Marinobacterium aestuariivivens</name>
    <dbReference type="NCBI Taxonomy" id="1698799"/>
    <lineage>
        <taxon>Bacteria</taxon>
        <taxon>Pseudomonadati</taxon>
        <taxon>Pseudomonadota</taxon>
        <taxon>Gammaproteobacteria</taxon>
        <taxon>Oceanospirillales</taxon>
        <taxon>Oceanospirillaceae</taxon>
        <taxon>Marinobacterium</taxon>
    </lineage>
</organism>
<protein>
    <recommendedName>
        <fullName evidence="3">Tricarboxylic transporter</fullName>
    </recommendedName>
</protein>
<reference evidence="2" key="1">
    <citation type="journal article" date="2019" name="Int. J. Syst. Evol. Microbiol.">
        <title>The Global Catalogue of Microorganisms (GCM) 10K type strain sequencing project: providing services to taxonomists for standard genome sequencing and annotation.</title>
        <authorList>
            <consortium name="The Broad Institute Genomics Platform"/>
            <consortium name="The Broad Institute Genome Sequencing Center for Infectious Disease"/>
            <person name="Wu L."/>
            <person name="Ma J."/>
        </authorList>
    </citation>
    <scope>NUCLEOTIDE SEQUENCE [LARGE SCALE GENOMIC DNA]</scope>
    <source>
        <strain evidence="2">NBRC 111756</strain>
    </source>
</reference>
<proteinExistence type="predicted"/>
<keyword evidence="2" id="KW-1185">Reference proteome</keyword>
<name>A0ABW2A5H0_9GAMM</name>
<gene>
    <name evidence="1" type="ORF">ACFQDL_23920</name>
</gene>